<proteinExistence type="predicted"/>
<evidence type="ECO:0000313" key="1">
    <source>
        <dbReference type="EMBL" id="OGY36773.1"/>
    </source>
</evidence>
<name>A0A1G1X9S7_9BACT</name>
<sequence length="439" mass="47246">MVVFVMMIAVMFVSLGGVTNRQYQQGGLVAQDETAFQIAEAGLNYARWRLAHNGSDFSPVQQDVSDQFQGLLGTYNLTFVAPQSGSTIVQITSVGHTANAPVRDVTLRATYGKPSFAKYALLLNDDVWFGKTITGAVHANGGIRMDGQSDSIMTSAKATYICQSTQGCSGNPTKPGVWGSGGNAALWQYPVPAVDYAGLTSDLLSMKTAAQSAGTYFGSSGGYGYHIVFNSNNTYSLYKVTSKKSNIYSYFPDTGWQNSSYDIKNQTLLTSATVPSGGILFFEDTLWVEGAVTSRITIAAGKFPENPSTYTDIIINGSVTYNGVKDGSRVIGAIAQGNILIPYSNAANNLELDGAYVAQHGRFGRRYYNSGSYILRNNITTYGMVASNLVPVTTWVNGSGSVIGGYQNGSSSYDPHLLYGPPPYFPTTGEYQFLSWEQQ</sequence>
<organism evidence="1 2">
    <name type="scientific">Candidatus Andersenbacteria bacterium RIFCSPHIGHO2_12_FULL_45_11b</name>
    <dbReference type="NCBI Taxonomy" id="1797282"/>
    <lineage>
        <taxon>Bacteria</taxon>
        <taxon>Candidatus Anderseniibacteriota</taxon>
    </lineage>
</organism>
<reference evidence="1 2" key="1">
    <citation type="journal article" date="2016" name="Nat. Commun.">
        <title>Thousands of microbial genomes shed light on interconnected biogeochemical processes in an aquifer system.</title>
        <authorList>
            <person name="Anantharaman K."/>
            <person name="Brown C.T."/>
            <person name="Hug L.A."/>
            <person name="Sharon I."/>
            <person name="Castelle C.J."/>
            <person name="Probst A.J."/>
            <person name="Thomas B.C."/>
            <person name="Singh A."/>
            <person name="Wilkins M.J."/>
            <person name="Karaoz U."/>
            <person name="Brodie E.L."/>
            <person name="Williams K.H."/>
            <person name="Hubbard S.S."/>
            <person name="Banfield J.F."/>
        </authorList>
    </citation>
    <scope>NUCLEOTIDE SEQUENCE [LARGE SCALE GENOMIC DNA]</scope>
</reference>
<dbReference type="AlphaFoldDB" id="A0A1G1X9S7"/>
<evidence type="ECO:0000313" key="2">
    <source>
        <dbReference type="Proteomes" id="UP000177941"/>
    </source>
</evidence>
<gene>
    <name evidence="1" type="ORF">A3E36_03730</name>
</gene>
<dbReference type="Proteomes" id="UP000177941">
    <property type="component" value="Unassembled WGS sequence"/>
</dbReference>
<evidence type="ECO:0008006" key="3">
    <source>
        <dbReference type="Google" id="ProtNLM"/>
    </source>
</evidence>
<accession>A0A1G1X9S7</accession>
<dbReference type="EMBL" id="MHHS01000029">
    <property type="protein sequence ID" value="OGY36773.1"/>
    <property type="molecule type" value="Genomic_DNA"/>
</dbReference>
<protein>
    <recommendedName>
        <fullName evidence="3">Type 4 fimbrial biogenesis protein PilX N-terminal domain-containing protein</fullName>
    </recommendedName>
</protein>
<comment type="caution">
    <text evidence="1">The sequence shown here is derived from an EMBL/GenBank/DDBJ whole genome shotgun (WGS) entry which is preliminary data.</text>
</comment>